<proteinExistence type="predicted"/>
<feature type="compositionally biased region" description="Basic and acidic residues" evidence="1">
    <location>
        <begin position="1"/>
        <end position="10"/>
    </location>
</feature>
<protein>
    <recommendedName>
        <fullName evidence="3">Histone H1</fullName>
    </recommendedName>
</protein>
<evidence type="ECO:0008006" key="3">
    <source>
        <dbReference type="Google" id="ProtNLM"/>
    </source>
</evidence>
<feature type="non-terminal residue" evidence="2">
    <location>
        <position position="1"/>
    </location>
</feature>
<gene>
    <name evidence="2" type="ORF">LCGC14_2614250</name>
</gene>
<name>A0A0F9CG31_9ZZZZ</name>
<dbReference type="EMBL" id="LAZR01044449">
    <property type="protein sequence ID" value="KKL04621.1"/>
    <property type="molecule type" value="Genomic_DNA"/>
</dbReference>
<feature type="compositionally biased region" description="Basic and acidic residues" evidence="1">
    <location>
        <begin position="41"/>
        <end position="59"/>
    </location>
</feature>
<organism evidence="2">
    <name type="scientific">marine sediment metagenome</name>
    <dbReference type="NCBI Taxonomy" id="412755"/>
    <lineage>
        <taxon>unclassified sequences</taxon>
        <taxon>metagenomes</taxon>
        <taxon>ecological metagenomes</taxon>
    </lineage>
</organism>
<accession>A0A0F9CG31</accession>
<reference evidence="2" key="1">
    <citation type="journal article" date="2015" name="Nature">
        <title>Complex archaea that bridge the gap between prokaryotes and eukaryotes.</title>
        <authorList>
            <person name="Spang A."/>
            <person name="Saw J.H."/>
            <person name="Jorgensen S.L."/>
            <person name="Zaremba-Niedzwiedzka K."/>
            <person name="Martijn J."/>
            <person name="Lind A.E."/>
            <person name="van Eijk R."/>
            <person name="Schleper C."/>
            <person name="Guy L."/>
            <person name="Ettema T.J."/>
        </authorList>
    </citation>
    <scope>NUCLEOTIDE SEQUENCE</scope>
</reference>
<sequence>HLRLWHDITMPKRSSKSKRPRDISQLAADIVKEATQGKPKPKPEPEPDTRDPAAVELGRKGGLKGGKARATKLTPEKRSEIAKLAAAARWKKSKN</sequence>
<feature type="region of interest" description="Disordered" evidence="1">
    <location>
        <begin position="1"/>
        <end position="77"/>
    </location>
</feature>
<evidence type="ECO:0000313" key="2">
    <source>
        <dbReference type="EMBL" id="KKL04621.1"/>
    </source>
</evidence>
<comment type="caution">
    <text evidence="2">The sequence shown here is derived from an EMBL/GenBank/DDBJ whole genome shotgun (WGS) entry which is preliminary data.</text>
</comment>
<dbReference type="AlphaFoldDB" id="A0A0F9CG31"/>
<evidence type="ECO:0000256" key="1">
    <source>
        <dbReference type="SAM" id="MobiDB-lite"/>
    </source>
</evidence>